<name>C0EFH6_9FIRM</name>
<dbReference type="GO" id="GO:0016740">
    <property type="term" value="F:transferase activity"/>
    <property type="evidence" value="ECO:0007669"/>
    <property type="project" value="UniProtKB-KW"/>
</dbReference>
<dbReference type="InterPro" id="IPR031165">
    <property type="entry name" value="GNAT_YJDJ"/>
</dbReference>
<comment type="caution">
    <text evidence="2">The sequence shown here is derived from an EMBL/GenBank/DDBJ whole genome shotgun (WGS) entry which is preliminary data.</text>
</comment>
<dbReference type="InterPro" id="IPR045057">
    <property type="entry name" value="Gcn5-rel_NAT"/>
</dbReference>
<reference evidence="2 3" key="1">
    <citation type="submission" date="2009-01" db="EMBL/GenBank/DDBJ databases">
        <authorList>
            <person name="Fulton L."/>
            <person name="Clifton S."/>
            <person name="Fulton B."/>
            <person name="Xu J."/>
            <person name="Minx P."/>
            <person name="Pepin K.H."/>
            <person name="Johnson M."/>
            <person name="Bhonagiri V."/>
            <person name="Nash W.E."/>
            <person name="Mardis E.R."/>
            <person name="Wilson R.K."/>
        </authorList>
    </citation>
    <scope>NUCLEOTIDE SEQUENCE [LARGE SCALE GENOMIC DNA]</scope>
    <source>
        <strain evidence="2 3">DSM 5476</strain>
    </source>
</reference>
<dbReference type="eggNOG" id="COG2388">
    <property type="taxonomic scope" value="Bacteria"/>
</dbReference>
<dbReference type="AlphaFoldDB" id="C0EFH6"/>
<dbReference type="PANTHER" id="PTHR31435">
    <property type="entry name" value="PROTEIN NATD1"/>
    <property type="match status" value="1"/>
</dbReference>
<dbReference type="EMBL" id="ACEC01000091">
    <property type="protein sequence ID" value="EEG29785.1"/>
    <property type="molecule type" value="Genomic_DNA"/>
</dbReference>
<evidence type="ECO:0000313" key="3">
    <source>
        <dbReference type="Proteomes" id="UP000003340"/>
    </source>
</evidence>
<dbReference type="Gene3D" id="3.40.630.30">
    <property type="match status" value="1"/>
</dbReference>
<dbReference type="PANTHER" id="PTHR31435:SF10">
    <property type="entry name" value="BSR4717 PROTEIN"/>
    <property type="match status" value="1"/>
</dbReference>
<dbReference type="PROSITE" id="PS51729">
    <property type="entry name" value="GNAT_YJDJ"/>
    <property type="match status" value="1"/>
</dbReference>
<proteinExistence type="predicted"/>
<accession>C0EFH6</accession>
<dbReference type="HOGENOM" id="CLU_132888_2_2_9"/>
<sequence length="96" mass="10561">MEFTYEANRIYLADETGKMLAEVTFPDVSSKCVNINHTFVDESLGGQGIASKLVEAAASQLRKQGKRAFTSCSYAAKWFSKHSDYLDVFAGNPDAN</sequence>
<protein>
    <submittedName>
        <fullName evidence="2">Acetyltransferase, GNAT family</fullName>
    </submittedName>
</protein>
<organism evidence="2 3">
    <name type="scientific">[Clostridium] methylpentosum DSM 5476</name>
    <dbReference type="NCBI Taxonomy" id="537013"/>
    <lineage>
        <taxon>Bacteria</taxon>
        <taxon>Bacillati</taxon>
        <taxon>Bacillota</taxon>
        <taxon>Clostridia</taxon>
        <taxon>Eubacteriales</taxon>
        <taxon>Oscillospiraceae</taxon>
        <taxon>Oscillospiraceae incertae sedis</taxon>
    </lineage>
</organism>
<keyword evidence="3" id="KW-1185">Reference proteome</keyword>
<reference evidence="2 3" key="2">
    <citation type="submission" date="2009-02" db="EMBL/GenBank/DDBJ databases">
        <title>Draft genome sequence of Clostridium methylpentosum (DSM 5476).</title>
        <authorList>
            <person name="Sudarsanam P."/>
            <person name="Ley R."/>
            <person name="Guruge J."/>
            <person name="Turnbaugh P.J."/>
            <person name="Mahowald M."/>
            <person name="Liep D."/>
            <person name="Gordon J."/>
        </authorList>
    </citation>
    <scope>NUCLEOTIDE SEQUENCE [LARGE SCALE GENOMIC DNA]</scope>
    <source>
        <strain evidence="2 3">DSM 5476</strain>
    </source>
</reference>
<gene>
    <name evidence="2" type="ORF">CLOSTMETH_02618</name>
</gene>
<dbReference type="CDD" id="cd04301">
    <property type="entry name" value="NAT_SF"/>
    <property type="match status" value="1"/>
</dbReference>
<keyword evidence="2" id="KW-0808">Transferase</keyword>
<dbReference type="STRING" id="537013.CLOSTMETH_02618"/>
<dbReference type="SUPFAM" id="SSF55729">
    <property type="entry name" value="Acyl-CoA N-acyltransferases (Nat)"/>
    <property type="match status" value="1"/>
</dbReference>
<evidence type="ECO:0000259" key="1">
    <source>
        <dbReference type="PROSITE" id="PS51729"/>
    </source>
</evidence>
<dbReference type="Pfam" id="PF14542">
    <property type="entry name" value="Acetyltransf_CG"/>
    <property type="match status" value="1"/>
</dbReference>
<dbReference type="Proteomes" id="UP000003340">
    <property type="component" value="Unassembled WGS sequence"/>
</dbReference>
<dbReference type="InterPro" id="IPR016181">
    <property type="entry name" value="Acyl_CoA_acyltransferase"/>
</dbReference>
<feature type="domain" description="N-acetyltransferase" evidence="1">
    <location>
        <begin position="2"/>
        <end position="90"/>
    </location>
</feature>
<evidence type="ECO:0000313" key="2">
    <source>
        <dbReference type="EMBL" id="EEG29785.1"/>
    </source>
</evidence>